<evidence type="ECO:0000256" key="1">
    <source>
        <dbReference type="ARBA" id="ARBA00001913"/>
    </source>
</evidence>
<keyword evidence="10 13" id="KW-0786">Thiamine pyrophosphate</keyword>
<dbReference type="InterPro" id="IPR033247">
    <property type="entry name" value="Transketolase_fam"/>
</dbReference>
<comment type="cofactor">
    <cofactor evidence="13">
        <name>thiamine diphosphate</name>
        <dbReference type="ChEBI" id="CHEBI:58937"/>
    </cofactor>
    <text evidence="13">Binds 1 thiamine pyrophosphate per subunit.</text>
</comment>
<dbReference type="SUPFAM" id="SSF52922">
    <property type="entry name" value="TK C-terminal domain-like"/>
    <property type="match status" value="1"/>
</dbReference>
<gene>
    <name evidence="15" type="primary">tkt</name>
    <name evidence="15" type="ORF">EA798_01485</name>
</gene>
<dbReference type="InterPro" id="IPR005475">
    <property type="entry name" value="Transketolase-like_Pyr-bd"/>
</dbReference>
<dbReference type="InterPro" id="IPR055152">
    <property type="entry name" value="Transketolase-like_C_2"/>
</dbReference>
<evidence type="ECO:0000256" key="6">
    <source>
        <dbReference type="ARBA" id="ARBA00022679"/>
    </source>
</evidence>
<dbReference type="SMART" id="SM00861">
    <property type="entry name" value="Transket_pyr"/>
    <property type="match status" value="1"/>
</dbReference>
<dbReference type="CDD" id="cd07033">
    <property type="entry name" value="TPP_PYR_DXS_TK_like"/>
    <property type="match status" value="1"/>
</dbReference>
<dbReference type="SUPFAM" id="SSF52518">
    <property type="entry name" value="Thiamin diphosphate-binding fold (THDP-binding)"/>
    <property type="match status" value="2"/>
</dbReference>
<evidence type="ECO:0000256" key="10">
    <source>
        <dbReference type="ARBA" id="ARBA00023052"/>
    </source>
</evidence>
<sequence>MPSRRERANAIRALSMDAVQKANSGHPGAPMGMADIAEVLWRDHLKHSPTNPQWADRDRFVLSNGHGSMLIYSLLHLTGYDLSIDDLKNFRQLHSKTPGHPEFGYTAGVETTTGPLGQGLANAVGFAVAEKVMAAQFNRPGHNIVDHNTYVFLGDGCMMEGISHEVCSLAGTLGLNKLIAFYDDNGISIDGEVHGWFTDDTPRRFEAYGWQVIRNVDGHDADEIQMAIETARKSDRPTLICCKTIIGFGSPNKQGKEESHGAALGDAEIALTREALGWKHGPFEIPAEIYAEWDAKQKGADAENEWNKRFAAYEAEFPGLASEFKRRMAGELPADFAEKASEFIREVANKGETIASRKASQNCLNAFGPLLPELLGGSADLAGSNLTLWKGCKPVVAEDASGNYMYYGVREFGMAAIMNGIALHGGLIPYGATFLMFMEYARNAVRMSALMKQRVLYVFTHDSIGLGEDGPTHQPIEQLTSLRTTPNLDTWRPADTVESAVAWKHAVERKDGPSALIFSRQNLPFHVRDNETEAAIARGGYILKNCAGEPELILIATGSEVSLAVQAADKLTEQGRKVRVVSMPCTSVFDAQDAAYKQQVLPVEVGARIAIEAAHADYWYKYVGLDGRIIGMTTYGESAPANQLFEEFGFTVDNILAVAEELLED</sequence>
<accession>A0ABX9V0V6</accession>
<keyword evidence="16" id="KW-1185">Reference proteome</keyword>
<evidence type="ECO:0000256" key="12">
    <source>
        <dbReference type="NCBIfam" id="TIGR00232"/>
    </source>
</evidence>
<dbReference type="Pfam" id="PF02779">
    <property type="entry name" value="Transket_pyr"/>
    <property type="match status" value="1"/>
</dbReference>
<organism evidence="15 16">
    <name type="scientific">Pseudomonas songnenensis</name>
    <dbReference type="NCBI Taxonomy" id="1176259"/>
    <lineage>
        <taxon>Bacteria</taxon>
        <taxon>Pseudomonadati</taxon>
        <taxon>Pseudomonadota</taxon>
        <taxon>Gammaproteobacteria</taxon>
        <taxon>Pseudomonadales</taxon>
        <taxon>Pseudomonadaceae</taxon>
        <taxon>Pseudomonas</taxon>
    </lineage>
</organism>
<evidence type="ECO:0000256" key="8">
    <source>
        <dbReference type="ARBA" id="ARBA00022837"/>
    </source>
</evidence>
<keyword evidence="7 13" id="KW-0479">Metal-binding</keyword>
<dbReference type="InterPro" id="IPR005474">
    <property type="entry name" value="Transketolase_N"/>
</dbReference>
<dbReference type="GO" id="GO:0004802">
    <property type="term" value="F:transketolase activity"/>
    <property type="evidence" value="ECO:0007669"/>
    <property type="project" value="UniProtKB-EC"/>
</dbReference>
<reference evidence="15 16" key="1">
    <citation type="submission" date="2018-10" db="EMBL/GenBank/DDBJ databases">
        <title>Pseudomonas songnenensis NEAU-ST5-5(T) genome.</title>
        <authorList>
            <person name="Pengp J."/>
            <person name="Liu Z.-P."/>
        </authorList>
    </citation>
    <scope>NUCLEOTIDE SEQUENCE [LARGE SCALE GENOMIC DNA]</scope>
    <source>
        <strain evidence="15 16">NEAU-ST5-5</strain>
    </source>
</reference>
<keyword evidence="6 13" id="KW-0808">Transferase</keyword>
<comment type="cofactor">
    <cofactor evidence="13">
        <name>Mg(2+)</name>
        <dbReference type="ChEBI" id="CHEBI:18420"/>
    </cofactor>
    <cofactor evidence="13">
        <name>Ca(2+)</name>
        <dbReference type="ChEBI" id="CHEBI:29108"/>
    </cofactor>
    <cofactor evidence="13">
        <name>Mn(2+)</name>
        <dbReference type="ChEBI" id="CHEBI:29035"/>
    </cofactor>
    <cofactor evidence="13">
        <name>Co(2+)</name>
        <dbReference type="ChEBI" id="CHEBI:48828"/>
    </cofactor>
    <text evidence="13">Binds 1 Mg(2+) ion per subunit. Can also utilize other divalent metal cations, such as Ca(2+), Mn(2+) and Co(2+).</text>
</comment>
<evidence type="ECO:0000313" key="16">
    <source>
        <dbReference type="Proteomes" id="UP000279228"/>
    </source>
</evidence>
<evidence type="ECO:0000256" key="11">
    <source>
        <dbReference type="ARBA" id="ARBA00049473"/>
    </source>
</evidence>
<dbReference type="PANTHER" id="PTHR43522:SF2">
    <property type="entry name" value="TRANSKETOLASE 1-RELATED"/>
    <property type="match status" value="1"/>
</dbReference>
<keyword evidence="8 13" id="KW-0106">Calcium</keyword>
<dbReference type="CDD" id="cd02012">
    <property type="entry name" value="TPP_TK"/>
    <property type="match status" value="1"/>
</dbReference>
<dbReference type="Gene3D" id="3.40.50.970">
    <property type="match status" value="2"/>
</dbReference>
<dbReference type="InterPro" id="IPR049557">
    <property type="entry name" value="Transketolase_CS"/>
</dbReference>
<dbReference type="Proteomes" id="UP000279228">
    <property type="component" value="Unassembled WGS sequence"/>
</dbReference>
<dbReference type="PROSITE" id="PS00801">
    <property type="entry name" value="TRANSKETOLASE_1"/>
    <property type="match status" value="1"/>
</dbReference>
<protein>
    <recommendedName>
        <fullName evidence="5 12">Transketolase</fullName>
        <ecNumber evidence="5 12">2.2.1.1</ecNumber>
    </recommendedName>
</protein>
<dbReference type="Pfam" id="PF22613">
    <property type="entry name" value="Transketolase_C_1"/>
    <property type="match status" value="1"/>
</dbReference>
<dbReference type="RefSeq" id="WP_122097807.1">
    <property type="nucleotide sequence ID" value="NZ_DAMCBJ010000004.1"/>
</dbReference>
<evidence type="ECO:0000256" key="5">
    <source>
        <dbReference type="ARBA" id="ARBA00013152"/>
    </source>
</evidence>
<keyword evidence="9 13" id="KW-0460">Magnesium</keyword>
<proteinExistence type="inferred from homology"/>
<dbReference type="InterPro" id="IPR029061">
    <property type="entry name" value="THDP-binding"/>
</dbReference>
<evidence type="ECO:0000256" key="7">
    <source>
        <dbReference type="ARBA" id="ARBA00022723"/>
    </source>
</evidence>
<evidence type="ECO:0000256" key="13">
    <source>
        <dbReference type="RuleBase" id="RU004996"/>
    </source>
</evidence>
<dbReference type="PANTHER" id="PTHR43522">
    <property type="entry name" value="TRANSKETOLASE"/>
    <property type="match status" value="1"/>
</dbReference>
<dbReference type="Pfam" id="PF00456">
    <property type="entry name" value="Transketolase_N"/>
    <property type="match status" value="1"/>
</dbReference>
<evidence type="ECO:0000256" key="3">
    <source>
        <dbReference type="ARBA" id="ARBA00007131"/>
    </source>
</evidence>
<dbReference type="InterPro" id="IPR005478">
    <property type="entry name" value="Transketolase_bac-like"/>
</dbReference>
<evidence type="ECO:0000256" key="2">
    <source>
        <dbReference type="ARBA" id="ARBA00001941"/>
    </source>
</evidence>
<comment type="function">
    <text evidence="13">Catalyzes the transfer of a two-carbon ketol group from a ketose donor to an aldose acceptor, via a covalent intermediate with the cofactor thiamine pyrophosphate.</text>
</comment>
<name>A0ABX9V0V6_9PSED</name>
<dbReference type="PROSITE" id="PS00802">
    <property type="entry name" value="TRANSKETOLASE_2"/>
    <property type="match status" value="1"/>
</dbReference>
<evidence type="ECO:0000256" key="9">
    <source>
        <dbReference type="ARBA" id="ARBA00022842"/>
    </source>
</evidence>
<evidence type="ECO:0000256" key="4">
    <source>
        <dbReference type="ARBA" id="ARBA00011738"/>
    </source>
</evidence>
<dbReference type="Gene3D" id="3.40.50.920">
    <property type="match status" value="1"/>
</dbReference>
<comment type="cofactor">
    <cofactor evidence="2">
        <name>Co(2+)</name>
        <dbReference type="ChEBI" id="CHEBI:48828"/>
    </cofactor>
</comment>
<dbReference type="InterPro" id="IPR009014">
    <property type="entry name" value="Transketo_C/PFOR_II"/>
</dbReference>
<evidence type="ECO:0000313" key="15">
    <source>
        <dbReference type="EMBL" id="RMH99372.1"/>
    </source>
</evidence>
<comment type="similarity">
    <text evidence="3 13">Belongs to the transketolase family.</text>
</comment>
<dbReference type="NCBIfam" id="TIGR00232">
    <property type="entry name" value="tktlase_bact"/>
    <property type="match status" value="1"/>
</dbReference>
<comment type="catalytic activity">
    <reaction evidence="11 13">
        <text>D-sedoheptulose 7-phosphate + D-glyceraldehyde 3-phosphate = aldehydo-D-ribose 5-phosphate + D-xylulose 5-phosphate</text>
        <dbReference type="Rhea" id="RHEA:10508"/>
        <dbReference type="ChEBI" id="CHEBI:57483"/>
        <dbReference type="ChEBI" id="CHEBI:57737"/>
        <dbReference type="ChEBI" id="CHEBI:58273"/>
        <dbReference type="ChEBI" id="CHEBI:59776"/>
        <dbReference type="EC" id="2.2.1.1"/>
    </reaction>
</comment>
<dbReference type="EMBL" id="RFFN01000001">
    <property type="protein sequence ID" value="RMH99372.1"/>
    <property type="molecule type" value="Genomic_DNA"/>
</dbReference>
<comment type="caution">
    <text evidence="15">The sequence shown here is derived from an EMBL/GenBank/DDBJ whole genome shotgun (WGS) entry which is preliminary data.</text>
</comment>
<feature type="domain" description="Transketolase-like pyrimidine-binding" evidence="14">
    <location>
        <begin position="354"/>
        <end position="525"/>
    </location>
</feature>
<dbReference type="InterPro" id="IPR020826">
    <property type="entry name" value="Transketolase_BS"/>
</dbReference>
<dbReference type="EC" id="2.2.1.1" evidence="5 12"/>
<comment type="cofactor">
    <cofactor evidence="1">
        <name>Ca(2+)</name>
        <dbReference type="ChEBI" id="CHEBI:29108"/>
    </cofactor>
</comment>
<comment type="subunit">
    <text evidence="4 13">Homodimer.</text>
</comment>
<evidence type="ECO:0000259" key="14">
    <source>
        <dbReference type="SMART" id="SM00861"/>
    </source>
</evidence>